<comment type="cofactor">
    <cofactor evidence="1 5 6">
        <name>pyridoxal 5'-phosphate</name>
        <dbReference type="ChEBI" id="CHEBI:597326"/>
    </cofactor>
</comment>
<evidence type="ECO:0000256" key="1">
    <source>
        <dbReference type="ARBA" id="ARBA00001933"/>
    </source>
</evidence>
<dbReference type="GO" id="GO:0009252">
    <property type="term" value="P:peptidoglycan biosynthetic process"/>
    <property type="evidence" value="ECO:0007669"/>
    <property type="project" value="TreeGrafter"/>
</dbReference>
<feature type="compositionally biased region" description="Acidic residues" evidence="8">
    <location>
        <begin position="562"/>
        <end position="578"/>
    </location>
</feature>
<dbReference type="PRINTS" id="PR00992">
    <property type="entry name" value="ALARACEMASE"/>
</dbReference>
<dbReference type="SUPFAM" id="SSF50621">
    <property type="entry name" value="Alanine racemase C-terminal domain-like"/>
    <property type="match status" value="1"/>
</dbReference>
<dbReference type="InterPro" id="IPR027417">
    <property type="entry name" value="P-loop_NTPase"/>
</dbReference>
<dbReference type="Gene3D" id="3.20.20.10">
    <property type="entry name" value="Alanine racemase"/>
    <property type="match status" value="1"/>
</dbReference>
<keyword evidence="3 5" id="KW-0413">Isomerase</keyword>
<dbReference type="PANTHER" id="PTHR30511:SF0">
    <property type="entry name" value="ALANINE RACEMASE, CATABOLIC-RELATED"/>
    <property type="match status" value="1"/>
</dbReference>
<dbReference type="Pfam" id="PF02367">
    <property type="entry name" value="TsaE"/>
    <property type="match status" value="1"/>
</dbReference>
<comment type="catalytic activity">
    <reaction evidence="5">
        <text>L-alanine = D-alanine</text>
        <dbReference type="Rhea" id="RHEA:20249"/>
        <dbReference type="ChEBI" id="CHEBI:57416"/>
        <dbReference type="ChEBI" id="CHEBI:57972"/>
        <dbReference type="EC" id="5.1.1.1"/>
    </reaction>
</comment>
<dbReference type="InterPro" id="IPR000821">
    <property type="entry name" value="Ala_racemase"/>
</dbReference>
<gene>
    <name evidence="10" type="ORF">C5E16_06185</name>
</gene>
<reference evidence="10 11" key="1">
    <citation type="submission" date="2018-02" db="EMBL/GenBank/DDBJ databases">
        <title>Bacteriophage NCPPB3778 and a type I-E CRISPR drive the evolution of the US Biological Select Agent, Rathayibacter toxicus.</title>
        <authorList>
            <person name="Davis E.W.II."/>
            <person name="Tabima J.F."/>
            <person name="Weisberg A.J."/>
            <person name="Lopes L.D."/>
            <person name="Wiseman M.S."/>
            <person name="Wiseman M.S."/>
            <person name="Pupko T."/>
            <person name="Belcher M.S."/>
            <person name="Sechler A.J."/>
            <person name="Tancos M.A."/>
            <person name="Schroeder B.K."/>
            <person name="Murray T.D."/>
            <person name="Luster D.G."/>
            <person name="Schneider W.L."/>
            <person name="Rogers E."/>
            <person name="Andreote F.D."/>
            <person name="Grunwald N.J."/>
            <person name="Putnam M.L."/>
            <person name="Chang J.H."/>
        </authorList>
    </citation>
    <scope>NUCLEOTIDE SEQUENCE [LARGE SCALE GENOMIC DNA]</scope>
    <source>
        <strain evidence="10 11">AY1B3</strain>
    </source>
</reference>
<dbReference type="Proteomes" id="UP000239241">
    <property type="component" value="Unassembled WGS sequence"/>
</dbReference>
<dbReference type="NCBIfam" id="TIGR00492">
    <property type="entry name" value="alr"/>
    <property type="match status" value="1"/>
</dbReference>
<dbReference type="GO" id="GO:0002949">
    <property type="term" value="P:tRNA threonylcarbamoyladenosine modification"/>
    <property type="evidence" value="ECO:0007669"/>
    <property type="project" value="InterPro"/>
</dbReference>
<organism evidence="10 11">
    <name type="scientific">Clavibacter michiganensis</name>
    <dbReference type="NCBI Taxonomy" id="28447"/>
    <lineage>
        <taxon>Bacteria</taxon>
        <taxon>Bacillati</taxon>
        <taxon>Actinomycetota</taxon>
        <taxon>Actinomycetes</taxon>
        <taxon>Micrococcales</taxon>
        <taxon>Microbacteriaceae</taxon>
        <taxon>Clavibacter</taxon>
    </lineage>
</organism>
<feature type="modified residue" description="N6-(pyridoxal phosphate)lysine" evidence="5 6">
    <location>
        <position position="60"/>
    </location>
</feature>
<name>A0A2S5VV46_9MICO</name>
<dbReference type="AlphaFoldDB" id="A0A2S5VV46"/>
<dbReference type="Gene3D" id="2.40.37.10">
    <property type="entry name" value="Lyase, Ornithine Decarboxylase, Chain A, domain 1"/>
    <property type="match status" value="1"/>
</dbReference>
<dbReference type="InterPro" id="IPR029066">
    <property type="entry name" value="PLP-binding_barrel"/>
</dbReference>
<feature type="binding site" evidence="5 7">
    <location>
        <position position="336"/>
    </location>
    <ligand>
        <name>substrate</name>
    </ligand>
</feature>
<comment type="function">
    <text evidence="4">Required for the formation of a threonylcarbamoyl group on adenosine at position 37 (t(6)A37) in tRNAs that read codons beginning with adenine. Is involved in the transfer of the threonylcarbamoyl moiety of threonylcarbamoyl-AMP (TC-AMP) to the N6 group of A37, together with TsaD and TsaB. TsaE seems to play an indirect role in the t(6)A biosynthesis pathway, possibly in regulating the core enzymatic function of TsaD.</text>
</comment>
<evidence type="ECO:0000259" key="9">
    <source>
        <dbReference type="SMART" id="SM01005"/>
    </source>
</evidence>
<dbReference type="SMART" id="SM01005">
    <property type="entry name" value="Ala_racemase_C"/>
    <property type="match status" value="1"/>
</dbReference>
<dbReference type="GO" id="GO:0008784">
    <property type="term" value="F:alanine racemase activity"/>
    <property type="evidence" value="ECO:0007669"/>
    <property type="project" value="UniProtKB-UniRule"/>
</dbReference>
<comment type="similarity">
    <text evidence="5">Belongs to the alanine racemase family.</text>
</comment>
<evidence type="ECO:0000313" key="10">
    <source>
        <dbReference type="EMBL" id="PPF68852.1"/>
    </source>
</evidence>
<sequence length="595" mass="61699">MTGSAHAAPAPGADRPAPTAAAPAPVAPGRRAVIDLDAIRHNVRTLAALAAPARTMVAVKADAYGHGALQVARAALESGAESLAVLDVASAVELRRAGIGARLLAWLHGVDTDFRVAVEEGIDLGVSALWELEGIAAAGRATGIRARVHLKADTGLSRNGATPELWPDLVRAAVAADAAGELTLHALWSHLADASPEDDDAALARFREAVRVAEELGARPVEKHLAASSAGIRLPAARFDMVRFGIAVYGISPFDDRSGRDLGLIPAMTLEADVVSVKRVEAGQGVSYGLDHRTTGPSTLALVPLGYGDGIPRIAGPHASVLLGGRRFPIAGRIAMDQLVLDVGDLPVEVGDTAVVLGPGDRGEPTAEEWAGWAETIGDEVVTRVGPRVVRVHLHESADAASDPAVDSASDPAVDAAADAAAVAAPTVLSDERVPVPTTDDMEELGRAFARELGAGDLVVLSGPLGAGKTTFTRGLGDGLGVRGPVTSPTFVLARTHPSIVDGPPLVHVDAYRLVDARELDDLDIDFARSVVVVEWGDGKLDGVADEWWDLRISRPTGAGDADPDAGDDDAADPDAALEEPRTVRVRRLRARARA</sequence>
<dbReference type="PROSITE" id="PS00395">
    <property type="entry name" value="ALANINE_RACEMASE"/>
    <property type="match status" value="1"/>
</dbReference>
<comment type="pathway">
    <text evidence="5">Amino-acid biosynthesis; D-alanine biosynthesis; D-alanine from L-alanine: step 1/1.</text>
</comment>
<evidence type="ECO:0000256" key="2">
    <source>
        <dbReference type="ARBA" id="ARBA00022898"/>
    </source>
</evidence>
<dbReference type="PANTHER" id="PTHR30511">
    <property type="entry name" value="ALANINE RACEMASE"/>
    <property type="match status" value="1"/>
</dbReference>
<evidence type="ECO:0000256" key="5">
    <source>
        <dbReference type="HAMAP-Rule" id="MF_01201"/>
    </source>
</evidence>
<dbReference type="InterPro" id="IPR009006">
    <property type="entry name" value="Ala_racemase/Decarboxylase_C"/>
</dbReference>
<dbReference type="GO" id="GO:0030170">
    <property type="term" value="F:pyridoxal phosphate binding"/>
    <property type="evidence" value="ECO:0007669"/>
    <property type="project" value="UniProtKB-UniRule"/>
</dbReference>
<evidence type="ECO:0000256" key="8">
    <source>
        <dbReference type="SAM" id="MobiDB-lite"/>
    </source>
</evidence>
<proteinExistence type="inferred from homology"/>
<feature type="binding site" evidence="5 7">
    <location>
        <position position="158"/>
    </location>
    <ligand>
        <name>substrate</name>
    </ligand>
</feature>
<keyword evidence="2 5" id="KW-0663">Pyridoxal phosphate</keyword>
<feature type="region of interest" description="Disordered" evidence="8">
    <location>
        <begin position="1"/>
        <end position="25"/>
    </location>
</feature>
<protein>
    <recommendedName>
        <fullName evidence="5">Alanine racemase</fullName>
        <ecNumber evidence="5">5.1.1.1</ecNumber>
    </recommendedName>
</protein>
<dbReference type="EMBL" id="PSXY01000007">
    <property type="protein sequence ID" value="PPF68852.1"/>
    <property type="molecule type" value="Genomic_DNA"/>
</dbReference>
<dbReference type="InterPro" id="IPR001608">
    <property type="entry name" value="Ala_racemase_N"/>
</dbReference>
<dbReference type="InterPro" id="IPR003442">
    <property type="entry name" value="T6A_TsaE"/>
</dbReference>
<comment type="caution">
    <text evidence="10">The sequence shown here is derived from an EMBL/GenBank/DDBJ whole genome shotgun (WGS) entry which is preliminary data.</text>
</comment>
<feature type="active site" description="Proton acceptor; specific for D-alanine" evidence="5">
    <location>
        <position position="60"/>
    </location>
</feature>
<dbReference type="Pfam" id="PF00842">
    <property type="entry name" value="Ala_racemase_C"/>
    <property type="match status" value="1"/>
</dbReference>
<evidence type="ECO:0000313" key="11">
    <source>
        <dbReference type="Proteomes" id="UP000239241"/>
    </source>
</evidence>
<dbReference type="NCBIfam" id="TIGR00150">
    <property type="entry name" value="T6A_YjeE"/>
    <property type="match status" value="1"/>
</dbReference>
<dbReference type="InterPro" id="IPR011079">
    <property type="entry name" value="Ala_racemase_C"/>
</dbReference>
<evidence type="ECO:0000256" key="7">
    <source>
        <dbReference type="PIRSR" id="PIRSR600821-52"/>
    </source>
</evidence>
<dbReference type="HAMAP" id="MF_01201">
    <property type="entry name" value="Ala_racemase"/>
    <property type="match status" value="1"/>
</dbReference>
<dbReference type="RefSeq" id="WP_104289939.1">
    <property type="nucleotide sequence ID" value="NZ_PSXY01000007.1"/>
</dbReference>
<feature type="active site" description="Proton acceptor; specific for L-alanine" evidence="5">
    <location>
        <position position="288"/>
    </location>
</feature>
<dbReference type="Gene3D" id="3.40.50.300">
    <property type="entry name" value="P-loop containing nucleotide triphosphate hydrolases"/>
    <property type="match status" value="1"/>
</dbReference>
<dbReference type="UniPathway" id="UPA00042">
    <property type="reaction ID" value="UER00497"/>
</dbReference>
<feature type="region of interest" description="Disordered" evidence="8">
    <location>
        <begin position="555"/>
        <end position="579"/>
    </location>
</feature>
<evidence type="ECO:0000256" key="6">
    <source>
        <dbReference type="PIRSR" id="PIRSR600821-50"/>
    </source>
</evidence>
<dbReference type="Pfam" id="PF01168">
    <property type="entry name" value="Ala_racemase_N"/>
    <property type="match status" value="1"/>
</dbReference>
<dbReference type="InterPro" id="IPR020622">
    <property type="entry name" value="Ala_racemase_pyridoxalP-BS"/>
</dbReference>
<dbReference type="GO" id="GO:0005829">
    <property type="term" value="C:cytosol"/>
    <property type="evidence" value="ECO:0007669"/>
    <property type="project" value="TreeGrafter"/>
</dbReference>
<feature type="domain" description="Alanine racemase C-terminal" evidence="9">
    <location>
        <begin position="267"/>
        <end position="394"/>
    </location>
</feature>
<dbReference type="CDD" id="cd00430">
    <property type="entry name" value="PLPDE_III_AR"/>
    <property type="match status" value="1"/>
</dbReference>
<accession>A0A2S5VV46</accession>
<evidence type="ECO:0000256" key="4">
    <source>
        <dbReference type="ARBA" id="ARBA00024908"/>
    </source>
</evidence>
<dbReference type="GO" id="GO:0030632">
    <property type="term" value="P:D-alanine biosynthetic process"/>
    <property type="evidence" value="ECO:0007669"/>
    <property type="project" value="UniProtKB-UniRule"/>
</dbReference>
<dbReference type="SUPFAM" id="SSF52540">
    <property type="entry name" value="P-loop containing nucleoside triphosphate hydrolases"/>
    <property type="match status" value="1"/>
</dbReference>
<evidence type="ECO:0000256" key="3">
    <source>
        <dbReference type="ARBA" id="ARBA00023235"/>
    </source>
</evidence>
<comment type="function">
    <text evidence="5">Catalyzes the interconversion of L-alanine and D-alanine. May also act on other amino acids.</text>
</comment>
<dbReference type="EC" id="5.1.1.1" evidence="5"/>
<dbReference type="SUPFAM" id="SSF51419">
    <property type="entry name" value="PLP-binding barrel"/>
    <property type="match status" value="1"/>
</dbReference>